<sequence>MTSDSTVAYPAAPWHLSGSAIQTVQPISLARSRRYIPANYEIVQIWPGFTLGGLYVAHYLAGSTLSYHELIVIAGVVRYAHKLGFWISHLYVDNPISVAGGREIWGLPKQMAAFSRSETPQINIAIAQANTPFCQFAAQARPLPLPPLYLPVAAFGQPFARTGWFTASARFQLQRLTSVQIQVPASSPFVGLQLDSPWLAFRLKSLQLEVNAPQLLD</sequence>
<evidence type="ECO:0000313" key="2">
    <source>
        <dbReference type="Proteomes" id="UP001600165"/>
    </source>
</evidence>
<dbReference type="Pfam" id="PF06314">
    <property type="entry name" value="ADC"/>
    <property type="match status" value="1"/>
</dbReference>
<keyword evidence="2" id="KW-1185">Reference proteome</keyword>
<organism evidence="1 2">
    <name type="scientific">Almyronema epifaneia S1</name>
    <dbReference type="NCBI Taxonomy" id="2991925"/>
    <lineage>
        <taxon>Bacteria</taxon>
        <taxon>Bacillati</taxon>
        <taxon>Cyanobacteriota</taxon>
        <taxon>Cyanophyceae</taxon>
        <taxon>Nodosilineales</taxon>
        <taxon>Nodosilineaceae</taxon>
        <taxon>Almyronema</taxon>
        <taxon>Almyronema epifaneia</taxon>
    </lineage>
</organism>
<dbReference type="InterPro" id="IPR039343">
    <property type="entry name" value="NDX1-like"/>
</dbReference>
<dbReference type="EMBL" id="JBHZOL010000031">
    <property type="protein sequence ID" value="MFE4105754.1"/>
    <property type="molecule type" value="Genomic_DNA"/>
</dbReference>
<accession>A0ABW6IC60</accession>
<dbReference type="SUPFAM" id="SSF160104">
    <property type="entry name" value="Acetoacetate decarboxylase-like"/>
    <property type="match status" value="1"/>
</dbReference>
<name>A0ABW6IC60_9CYAN</name>
<gene>
    <name evidence="1" type="ORF">ACFVKH_05665</name>
</gene>
<comment type="caution">
    <text evidence="1">The sequence shown here is derived from an EMBL/GenBank/DDBJ whole genome shotgun (WGS) entry which is preliminary data.</text>
</comment>
<dbReference type="InterPro" id="IPR010451">
    <property type="entry name" value="Acetoacetate_decarboxylase"/>
</dbReference>
<dbReference type="Proteomes" id="UP001600165">
    <property type="component" value="Unassembled WGS sequence"/>
</dbReference>
<evidence type="ECO:0000313" key="1">
    <source>
        <dbReference type="EMBL" id="MFE4105754.1"/>
    </source>
</evidence>
<dbReference type="Gene3D" id="2.40.400.10">
    <property type="entry name" value="Acetoacetate decarboxylase-like"/>
    <property type="match status" value="1"/>
</dbReference>
<dbReference type="RefSeq" id="WP_377962841.1">
    <property type="nucleotide sequence ID" value="NZ_JBHZOL010000031.1"/>
</dbReference>
<dbReference type="PANTHER" id="PTHR35467:SF2">
    <property type="entry name" value="PROTEIN NEOXANTHIN-DEFICIENT 1"/>
    <property type="match status" value="1"/>
</dbReference>
<dbReference type="PANTHER" id="PTHR35467">
    <property type="match status" value="1"/>
</dbReference>
<proteinExistence type="predicted"/>
<dbReference type="InterPro" id="IPR023375">
    <property type="entry name" value="ADC_dom_sf"/>
</dbReference>
<protein>
    <submittedName>
        <fullName evidence="1">Acetoacetate decarboxylase family protein</fullName>
    </submittedName>
</protein>
<reference evidence="1 2" key="1">
    <citation type="submission" date="2024-10" db="EMBL/GenBank/DDBJ databases">
        <authorList>
            <person name="Ratan Roy A."/>
            <person name="Morales Sandoval P.H."/>
            <person name="De Los Santos Villalobos S."/>
            <person name="Chakraborty S."/>
            <person name="Mukherjee J."/>
        </authorList>
    </citation>
    <scope>NUCLEOTIDE SEQUENCE [LARGE SCALE GENOMIC DNA]</scope>
    <source>
        <strain evidence="1 2">S1</strain>
    </source>
</reference>